<gene>
    <name evidence="1" type="ORF">RUM43_004814</name>
</gene>
<sequence>MNTTLHCLGVTHTPDVYYPISRSPEVVYTWSELDDDELRDVGIQWALGLDIYNILPILEQLASAQTPLIVRTTFTESHSWCKMVGQFANEYRPWPLNYEHGQLSMDIRSYQLLLANASNKVYKGFIRQIEWNGKDTKSFITSQNPLQMNVLTTFRANSIFISSPRSIKNGAVFFWRATIYI</sequence>
<name>A0AAN8SCK7_POLSC</name>
<accession>A0AAN8SCK7</accession>
<dbReference type="EMBL" id="JAWJWE010000002">
    <property type="protein sequence ID" value="KAK6643309.1"/>
    <property type="molecule type" value="Genomic_DNA"/>
</dbReference>
<reference evidence="1 2" key="1">
    <citation type="submission" date="2023-10" db="EMBL/GenBank/DDBJ databases">
        <title>Genomes of two closely related lineages of the louse Polyplax serrata with different host specificities.</title>
        <authorList>
            <person name="Martinu J."/>
            <person name="Tarabai H."/>
            <person name="Stefka J."/>
            <person name="Hypsa V."/>
        </authorList>
    </citation>
    <scope>NUCLEOTIDE SEQUENCE [LARGE SCALE GENOMIC DNA]</scope>
    <source>
        <strain evidence="1">HR10_N</strain>
    </source>
</reference>
<evidence type="ECO:0000313" key="1">
    <source>
        <dbReference type="EMBL" id="KAK6643309.1"/>
    </source>
</evidence>
<organism evidence="1 2">
    <name type="scientific">Polyplax serrata</name>
    <name type="common">Common mouse louse</name>
    <dbReference type="NCBI Taxonomy" id="468196"/>
    <lineage>
        <taxon>Eukaryota</taxon>
        <taxon>Metazoa</taxon>
        <taxon>Ecdysozoa</taxon>
        <taxon>Arthropoda</taxon>
        <taxon>Hexapoda</taxon>
        <taxon>Insecta</taxon>
        <taxon>Pterygota</taxon>
        <taxon>Neoptera</taxon>
        <taxon>Paraneoptera</taxon>
        <taxon>Psocodea</taxon>
        <taxon>Troctomorpha</taxon>
        <taxon>Phthiraptera</taxon>
        <taxon>Anoplura</taxon>
        <taxon>Polyplacidae</taxon>
        <taxon>Polyplax</taxon>
    </lineage>
</organism>
<comment type="caution">
    <text evidence="1">The sequence shown here is derived from an EMBL/GenBank/DDBJ whole genome shotgun (WGS) entry which is preliminary data.</text>
</comment>
<proteinExistence type="predicted"/>
<dbReference type="AlphaFoldDB" id="A0AAN8SCK7"/>
<protein>
    <submittedName>
        <fullName evidence="1">Uncharacterized protein</fullName>
    </submittedName>
</protein>
<evidence type="ECO:0000313" key="2">
    <source>
        <dbReference type="Proteomes" id="UP001372834"/>
    </source>
</evidence>
<dbReference type="Proteomes" id="UP001372834">
    <property type="component" value="Unassembled WGS sequence"/>
</dbReference>